<feature type="region of interest" description="Disordered" evidence="1">
    <location>
        <begin position="1"/>
        <end position="29"/>
    </location>
</feature>
<accession>A0ABU6ZHJ3</accession>
<name>A0ABU6ZHJ3_9FABA</name>
<evidence type="ECO:0000313" key="3">
    <source>
        <dbReference type="Proteomes" id="UP001341840"/>
    </source>
</evidence>
<feature type="region of interest" description="Disordered" evidence="1">
    <location>
        <begin position="101"/>
        <end position="125"/>
    </location>
</feature>
<feature type="compositionally biased region" description="Basic and acidic residues" evidence="1">
    <location>
        <begin position="101"/>
        <end position="110"/>
    </location>
</feature>
<keyword evidence="3" id="KW-1185">Reference proteome</keyword>
<dbReference type="EMBL" id="JASCZI010272273">
    <property type="protein sequence ID" value="MED6221404.1"/>
    <property type="molecule type" value="Genomic_DNA"/>
</dbReference>
<evidence type="ECO:0000256" key="1">
    <source>
        <dbReference type="SAM" id="MobiDB-lite"/>
    </source>
</evidence>
<reference evidence="2 3" key="1">
    <citation type="journal article" date="2023" name="Plants (Basel)">
        <title>Bridging the Gap: Combining Genomics and Transcriptomics Approaches to Understand Stylosanthes scabra, an Orphan Legume from the Brazilian Caatinga.</title>
        <authorList>
            <person name="Ferreira-Neto J.R.C."/>
            <person name="da Silva M.D."/>
            <person name="Binneck E."/>
            <person name="de Melo N.F."/>
            <person name="da Silva R.H."/>
            <person name="de Melo A.L.T.M."/>
            <person name="Pandolfi V."/>
            <person name="Bustamante F.O."/>
            <person name="Brasileiro-Vidal A.C."/>
            <person name="Benko-Iseppon A.M."/>
        </authorList>
    </citation>
    <scope>NUCLEOTIDE SEQUENCE [LARGE SCALE GENOMIC DNA]</scope>
    <source>
        <tissue evidence="2">Leaves</tissue>
    </source>
</reference>
<organism evidence="2 3">
    <name type="scientific">Stylosanthes scabra</name>
    <dbReference type="NCBI Taxonomy" id="79078"/>
    <lineage>
        <taxon>Eukaryota</taxon>
        <taxon>Viridiplantae</taxon>
        <taxon>Streptophyta</taxon>
        <taxon>Embryophyta</taxon>
        <taxon>Tracheophyta</taxon>
        <taxon>Spermatophyta</taxon>
        <taxon>Magnoliopsida</taxon>
        <taxon>eudicotyledons</taxon>
        <taxon>Gunneridae</taxon>
        <taxon>Pentapetalae</taxon>
        <taxon>rosids</taxon>
        <taxon>fabids</taxon>
        <taxon>Fabales</taxon>
        <taxon>Fabaceae</taxon>
        <taxon>Papilionoideae</taxon>
        <taxon>50 kb inversion clade</taxon>
        <taxon>dalbergioids sensu lato</taxon>
        <taxon>Dalbergieae</taxon>
        <taxon>Pterocarpus clade</taxon>
        <taxon>Stylosanthes</taxon>
    </lineage>
</organism>
<dbReference type="Proteomes" id="UP001341840">
    <property type="component" value="Unassembled WGS sequence"/>
</dbReference>
<evidence type="ECO:0000313" key="2">
    <source>
        <dbReference type="EMBL" id="MED6221404.1"/>
    </source>
</evidence>
<comment type="caution">
    <text evidence="2">The sequence shown here is derived from an EMBL/GenBank/DDBJ whole genome shotgun (WGS) entry which is preliminary data.</text>
</comment>
<protein>
    <submittedName>
        <fullName evidence="2">Uncharacterized protein</fullName>
    </submittedName>
</protein>
<sequence length="125" mass="14091">MEDSSMFQRPRTVALEDENPGTYGSGWNYDNSDGIRHAVRIYNMVSRETKQKRRYSYRGGFRRLLMEVEQIAADQGSPAMVSSKTAATRVIPSLSLRVPYHHDGKEHSGNEEQNATVVEELDGGL</sequence>
<gene>
    <name evidence="2" type="ORF">PIB30_054306</name>
</gene>
<proteinExistence type="predicted"/>